<dbReference type="GO" id="GO:0022857">
    <property type="term" value="F:transmembrane transporter activity"/>
    <property type="evidence" value="ECO:0007669"/>
    <property type="project" value="InterPro"/>
</dbReference>
<comment type="similarity">
    <text evidence="2 6">Belongs to the drug/metabolite transporter (DMT) superfamily. Plant drug/metabolite exporter (P-DME) (TC 2.A.7.4) family.</text>
</comment>
<accession>A0AAD3SF21</accession>
<organism evidence="8 9">
    <name type="scientific">Nepenthes gracilis</name>
    <name type="common">Slender pitcher plant</name>
    <dbReference type="NCBI Taxonomy" id="150966"/>
    <lineage>
        <taxon>Eukaryota</taxon>
        <taxon>Viridiplantae</taxon>
        <taxon>Streptophyta</taxon>
        <taxon>Embryophyta</taxon>
        <taxon>Tracheophyta</taxon>
        <taxon>Spermatophyta</taxon>
        <taxon>Magnoliopsida</taxon>
        <taxon>eudicotyledons</taxon>
        <taxon>Gunneridae</taxon>
        <taxon>Pentapetalae</taxon>
        <taxon>Caryophyllales</taxon>
        <taxon>Nepenthaceae</taxon>
        <taxon>Nepenthes</taxon>
    </lineage>
</organism>
<gene>
    <name evidence="8" type="ORF">Nepgr_011376</name>
</gene>
<evidence type="ECO:0000256" key="1">
    <source>
        <dbReference type="ARBA" id="ARBA00004141"/>
    </source>
</evidence>
<comment type="subcellular location">
    <subcellularLocation>
        <location evidence="1 6">Membrane</location>
        <topology evidence="1 6">Multi-pass membrane protein</topology>
    </subcellularLocation>
</comment>
<evidence type="ECO:0000256" key="3">
    <source>
        <dbReference type="ARBA" id="ARBA00022692"/>
    </source>
</evidence>
<dbReference type="EMBL" id="BSYO01000009">
    <property type="protein sequence ID" value="GMH09535.1"/>
    <property type="molecule type" value="Genomic_DNA"/>
</dbReference>
<keyword evidence="4 6" id="KW-1133">Transmembrane helix</keyword>
<protein>
    <recommendedName>
        <fullName evidence="6">WAT1-related protein</fullName>
    </recommendedName>
</protein>
<dbReference type="InterPro" id="IPR000620">
    <property type="entry name" value="EamA_dom"/>
</dbReference>
<evidence type="ECO:0000256" key="2">
    <source>
        <dbReference type="ARBA" id="ARBA00007635"/>
    </source>
</evidence>
<feature type="domain" description="EamA" evidence="7">
    <location>
        <begin position="20"/>
        <end position="159"/>
    </location>
</feature>
<evidence type="ECO:0000256" key="4">
    <source>
        <dbReference type="ARBA" id="ARBA00022989"/>
    </source>
</evidence>
<feature type="transmembrane region" description="Helical" evidence="6">
    <location>
        <begin position="222"/>
        <end position="242"/>
    </location>
</feature>
<feature type="transmembrane region" description="Helical" evidence="6">
    <location>
        <begin position="262"/>
        <end position="280"/>
    </location>
</feature>
<feature type="transmembrane region" description="Helical" evidence="6">
    <location>
        <begin position="287"/>
        <end position="306"/>
    </location>
</feature>
<evidence type="ECO:0000313" key="8">
    <source>
        <dbReference type="EMBL" id="GMH09535.1"/>
    </source>
</evidence>
<feature type="transmembrane region" description="Helical" evidence="6">
    <location>
        <begin position="80"/>
        <end position="103"/>
    </location>
</feature>
<proteinExistence type="inferred from homology"/>
<evidence type="ECO:0000256" key="5">
    <source>
        <dbReference type="ARBA" id="ARBA00023136"/>
    </source>
</evidence>
<evidence type="ECO:0000313" key="9">
    <source>
        <dbReference type="Proteomes" id="UP001279734"/>
    </source>
</evidence>
<dbReference type="InterPro" id="IPR037185">
    <property type="entry name" value="EmrE-like"/>
</dbReference>
<feature type="transmembrane region" description="Helical" evidence="6">
    <location>
        <begin position="190"/>
        <end position="210"/>
    </location>
</feature>
<keyword evidence="3 6" id="KW-0812">Transmembrane</keyword>
<feature type="domain" description="EamA" evidence="7">
    <location>
        <begin position="192"/>
        <end position="331"/>
    </location>
</feature>
<keyword evidence="9" id="KW-1185">Reference proteome</keyword>
<dbReference type="AlphaFoldDB" id="A0AAD3SF21"/>
<dbReference type="PANTHER" id="PTHR31218">
    <property type="entry name" value="WAT1-RELATED PROTEIN"/>
    <property type="match status" value="1"/>
</dbReference>
<keyword evidence="5 6" id="KW-0472">Membrane</keyword>
<evidence type="ECO:0000256" key="6">
    <source>
        <dbReference type="RuleBase" id="RU363077"/>
    </source>
</evidence>
<reference evidence="8" key="1">
    <citation type="submission" date="2023-05" db="EMBL/GenBank/DDBJ databases">
        <title>Nepenthes gracilis genome sequencing.</title>
        <authorList>
            <person name="Fukushima K."/>
        </authorList>
    </citation>
    <scope>NUCLEOTIDE SEQUENCE</scope>
    <source>
        <strain evidence="8">SING2019-196</strain>
    </source>
</reference>
<dbReference type="Pfam" id="PF00892">
    <property type="entry name" value="EamA"/>
    <property type="match status" value="2"/>
</dbReference>
<evidence type="ECO:0000259" key="7">
    <source>
        <dbReference type="Pfam" id="PF00892"/>
    </source>
</evidence>
<name>A0AAD3SF21_NEPGR</name>
<feature type="transmembrane region" description="Helical" evidence="6">
    <location>
        <begin position="312"/>
        <end position="331"/>
    </location>
</feature>
<dbReference type="SUPFAM" id="SSF103481">
    <property type="entry name" value="Multidrug resistance efflux transporter EmrE"/>
    <property type="match status" value="1"/>
</dbReference>
<feature type="transmembrane region" description="Helical" evidence="6">
    <location>
        <begin position="15"/>
        <end position="39"/>
    </location>
</feature>
<comment type="caution">
    <text evidence="8">The sequence shown here is derived from an EMBL/GenBank/DDBJ whole genome shotgun (WGS) entry which is preliminary data.</text>
</comment>
<feature type="transmembrane region" description="Helical" evidence="6">
    <location>
        <begin position="45"/>
        <end position="68"/>
    </location>
</feature>
<dbReference type="GO" id="GO:0016020">
    <property type="term" value="C:membrane"/>
    <property type="evidence" value="ECO:0007669"/>
    <property type="project" value="UniProtKB-SubCell"/>
</dbReference>
<sequence>MFWNAIAKREVMEEIAVIAGLIIIQFVYAGNAVLMSYLLSLGINPFSFIVFSTFATFLVLSPIAFLFERKQWPKKLSFRLLIQLVLIAFSGVTLFQYLILAGLKLTSPVIATAMPNLAPGFIFAIACAFGLEKVKASCLYSKVKILGTLLCVAGAVTMSIFQSTTATSATEAHLTSPGSPPLTAAYDTQKIAGCMYLMGAVFVLSSNVVLQAHTLGDFPAPISLCAVTSLIGVIITAVIQLAKDGKFEIGQPSLSVKDLICFSLLAGSVGGTCVSFNGWAMKRRGPVLVSMFSPISTVVSVIFSVITLGYSISLGSLGGMFVMFAGLYFVLWAKGKEGYAAAAAAAAPAPAAAEEGQESEYDIEKPLLS</sequence>
<feature type="transmembrane region" description="Helical" evidence="6">
    <location>
        <begin position="109"/>
        <end position="131"/>
    </location>
</feature>
<feature type="transmembrane region" description="Helical" evidence="6">
    <location>
        <begin position="143"/>
        <end position="161"/>
    </location>
</feature>
<dbReference type="InterPro" id="IPR030184">
    <property type="entry name" value="WAT1-related"/>
</dbReference>
<dbReference type="Proteomes" id="UP001279734">
    <property type="component" value="Unassembled WGS sequence"/>
</dbReference>